<proteinExistence type="predicted"/>
<organism evidence="2 3">
    <name type="scientific">Staurois parvus</name>
    <dbReference type="NCBI Taxonomy" id="386267"/>
    <lineage>
        <taxon>Eukaryota</taxon>
        <taxon>Metazoa</taxon>
        <taxon>Chordata</taxon>
        <taxon>Craniata</taxon>
        <taxon>Vertebrata</taxon>
        <taxon>Euteleostomi</taxon>
        <taxon>Amphibia</taxon>
        <taxon>Batrachia</taxon>
        <taxon>Anura</taxon>
        <taxon>Neobatrachia</taxon>
        <taxon>Ranoidea</taxon>
        <taxon>Ranidae</taxon>
        <taxon>Staurois</taxon>
    </lineage>
</organism>
<dbReference type="EMBL" id="CATNWA010013726">
    <property type="protein sequence ID" value="CAI9565715.1"/>
    <property type="molecule type" value="Genomic_DNA"/>
</dbReference>
<feature type="compositionally biased region" description="Polar residues" evidence="1">
    <location>
        <begin position="1"/>
        <end position="12"/>
    </location>
</feature>
<feature type="non-terminal residue" evidence="2">
    <location>
        <position position="131"/>
    </location>
</feature>
<reference evidence="2" key="1">
    <citation type="submission" date="2023-05" db="EMBL/GenBank/DDBJ databases">
        <authorList>
            <person name="Stuckert A."/>
        </authorList>
    </citation>
    <scope>NUCLEOTIDE SEQUENCE</scope>
</reference>
<keyword evidence="3" id="KW-1185">Reference proteome</keyword>
<protein>
    <submittedName>
        <fullName evidence="2">Uncharacterized protein</fullName>
    </submittedName>
</protein>
<gene>
    <name evidence="2" type="ORF">SPARVUS_LOCUS6214000</name>
</gene>
<dbReference type="Proteomes" id="UP001162483">
    <property type="component" value="Unassembled WGS sequence"/>
</dbReference>
<name>A0ABN9CZR9_9NEOB</name>
<evidence type="ECO:0000313" key="3">
    <source>
        <dbReference type="Proteomes" id="UP001162483"/>
    </source>
</evidence>
<sequence length="131" mass="13873">MAQALRGTTGSYTPGMPSGHGVVSAHHSGGGRSETRGGRVHTAGTVQDTKWSVHHWGTVLNTAWSVHTAGTVQDTGVVGAHSRHSSGHRWSVDTTGNRQFRTRFFVVGLHTAGTVQNTGGGRCTQQAQFRT</sequence>
<comment type="caution">
    <text evidence="2">The sequence shown here is derived from an EMBL/GenBank/DDBJ whole genome shotgun (WGS) entry which is preliminary data.</text>
</comment>
<feature type="region of interest" description="Disordered" evidence="1">
    <location>
        <begin position="1"/>
        <end position="39"/>
    </location>
</feature>
<evidence type="ECO:0000313" key="2">
    <source>
        <dbReference type="EMBL" id="CAI9565715.1"/>
    </source>
</evidence>
<accession>A0ABN9CZR9</accession>
<evidence type="ECO:0000256" key="1">
    <source>
        <dbReference type="SAM" id="MobiDB-lite"/>
    </source>
</evidence>